<dbReference type="Pfam" id="PF13549">
    <property type="entry name" value="ATP-grasp_5"/>
    <property type="match status" value="1"/>
</dbReference>
<dbReference type="AlphaFoldDB" id="A0ABD5DGU0"/>
<name>A0ABD5DGU0_ACIBA</name>
<evidence type="ECO:0000313" key="1">
    <source>
        <dbReference type="EMBL" id="MDR8264242.1"/>
    </source>
</evidence>
<sequence length="78" mass="8506">LYLRTAAEVQQAADAMIDRVKLAWPQARIHGLLVQSMANRAGAQELRVVVEHDPVFGPLIMLGEGGVEWRAEDQAAVA</sequence>
<proteinExistence type="predicted"/>
<protein>
    <recommendedName>
        <fullName evidence="2">Acyl-CoA dehydrogenase</fullName>
    </recommendedName>
</protein>
<accession>A0ABD5DGU0</accession>
<dbReference type="PANTHER" id="PTHR42793">
    <property type="entry name" value="COA BINDING DOMAIN CONTAINING PROTEIN"/>
    <property type="match status" value="1"/>
</dbReference>
<dbReference type="EMBL" id="VMBB01001597">
    <property type="protein sequence ID" value="MDR8264242.1"/>
    <property type="molecule type" value="Genomic_DNA"/>
</dbReference>
<evidence type="ECO:0008006" key="2">
    <source>
        <dbReference type="Google" id="ProtNLM"/>
    </source>
</evidence>
<dbReference type="Gene3D" id="3.30.470.20">
    <property type="entry name" value="ATP-grasp fold, B domain"/>
    <property type="match status" value="1"/>
</dbReference>
<dbReference type="Gene3D" id="3.30.1490.20">
    <property type="entry name" value="ATP-grasp fold, A domain"/>
    <property type="match status" value="1"/>
</dbReference>
<comment type="caution">
    <text evidence="1">The sequence shown here is derived from an EMBL/GenBank/DDBJ whole genome shotgun (WGS) entry which is preliminary data.</text>
</comment>
<dbReference type="InterPro" id="IPR013815">
    <property type="entry name" value="ATP_grasp_subdomain_1"/>
</dbReference>
<feature type="non-terminal residue" evidence="1">
    <location>
        <position position="1"/>
    </location>
</feature>
<gene>
    <name evidence="1" type="ORF">FPK87_27870</name>
</gene>
<dbReference type="PANTHER" id="PTHR42793:SF1">
    <property type="entry name" value="PEPTIDYL-LYSINE N-ACETYLTRANSFERASE PATZ"/>
    <property type="match status" value="1"/>
</dbReference>
<organism evidence="1">
    <name type="scientific">Acinetobacter baumannii</name>
    <dbReference type="NCBI Taxonomy" id="470"/>
    <lineage>
        <taxon>Bacteria</taxon>
        <taxon>Pseudomonadati</taxon>
        <taxon>Pseudomonadota</taxon>
        <taxon>Gammaproteobacteria</taxon>
        <taxon>Moraxellales</taxon>
        <taxon>Moraxellaceae</taxon>
        <taxon>Acinetobacter</taxon>
        <taxon>Acinetobacter calcoaceticus/baumannii complex</taxon>
    </lineage>
</organism>
<feature type="non-terminal residue" evidence="1">
    <location>
        <position position="78"/>
    </location>
</feature>
<dbReference type="GO" id="GO:0003824">
    <property type="term" value="F:catalytic activity"/>
    <property type="evidence" value="ECO:0007669"/>
    <property type="project" value="UniProtKB-ARBA"/>
</dbReference>
<reference evidence="1" key="1">
    <citation type="submission" date="2019-07" db="EMBL/GenBank/DDBJ databases">
        <title>Biological characteristics of mucoid Acinetobacter baumannii from a general hospital in China.</title>
        <authorList>
            <person name="Hua X."/>
            <person name="Yu Y."/>
        </authorList>
    </citation>
    <scope>NUCLEOTIDE SEQUENCE [LARGE SCALE GENOMIC DNA]</scope>
    <source>
        <strain evidence="1">N41</strain>
    </source>
</reference>
<dbReference type="SUPFAM" id="SSF56059">
    <property type="entry name" value="Glutathione synthetase ATP-binding domain-like"/>
    <property type="match status" value="1"/>
</dbReference>